<keyword evidence="6" id="KW-1185">Reference proteome</keyword>
<dbReference type="Pfam" id="PF02798">
    <property type="entry name" value="GST_N"/>
    <property type="match status" value="1"/>
</dbReference>
<evidence type="ECO:0000256" key="2">
    <source>
        <dbReference type="SAM" id="Coils"/>
    </source>
</evidence>
<feature type="domain" description="GST C-terminal" evidence="4">
    <location>
        <begin position="104"/>
        <end position="229"/>
    </location>
</feature>
<name>A0AAD9L7V4_PAPLA</name>
<dbReference type="PROSITE" id="PS50404">
    <property type="entry name" value="GST_NTER"/>
    <property type="match status" value="1"/>
</dbReference>
<dbReference type="Pfam" id="PF14497">
    <property type="entry name" value="GST_C_3"/>
    <property type="match status" value="1"/>
</dbReference>
<gene>
    <name evidence="5" type="ORF">DB88DRAFT_509346</name>
</gene>
<dbReference type="Gene3D" id="1.20.1050.10">
    <property type="match status" value="1"/>
</dbReference>
<dbReference type="CDD" id="cd03057">
    <property type="entry name" value="GST_N_Beta"/>
    <property type="match status" value="1"/>
</dbReference>
<dbReference type="EMBL" id="JAODAN010000003">
    <property type="protein sequence ID" value="KAK1925689.1"/>
    <property type="molecule type" value="Genomic_DNA"/>
</dbReference>
<dbReference type="InterPro" id="IPR036249">
    <property type="entry name" value="Thioredoxin-like_sf"/>
</dbReference>
<evidence type="ECO:0000313" key="6">
    <source>
        <dbReference type="Proteomes" id="UP001182556"/>
    </source>
</evidence>
<accession>A0AAD9L7V4</accession>
<dbReference type="PANTHER" id="PTHR44051:SF21">
    <property type="entry name" value="GLUTATHIONE S-TRANSFERASE FAMILY PROTEIN"/>
    <property type="match status" value="1"/>
</dbReference>
<feature type="domain" description="GST N-terminal" evidence="3">
    <location>
        <begin position="8"/>
        <end position="97"/>
    </location>
</feature>
<proteinExistence type="inferred from homology"/>
<comment type="caution">
    <text evidence="5">The sequence shown here is derived from an EMBL/GenBank/DDBJ whole genome shotgun (WGS) entry which is preliminary data.</text>
</comment>
<sequence>MTDRPDRPLYKLYYMPTTASLSVHWVLVFLEQQANVRFTTQLVSFPRSDQRSPAFLHLNPKGRVPTLLIHPDTPQEHVLTESPAILQYLAERHPEARLAPPVTDEPSRAKYLETMTYLANTLLPALRDNFYADKDGEPGEPARAVKTLAQKRIDQAWDYLDRQLNGHEWLVGNDRSAADFLLVSIMGWSEHLHNESCQRSSLRRLAEKMERQEDWLELKRREQQAEAEV</sequence>
<dbReference type="SFLD" id="SFLDG00358">
    <property type="entry name" value="Main_(cytGST)"/>
    <property type="match status" value="1"/>
</dbReference>
<protein>
    <submittedName>
        <fullName evidence="5">Thioredoxin-like protein</fullName>
    </submittedName>
</protein>
<evidence type="ECO:0000259" key="3">
    <source>
        <dbReference type="PROSITE" id="PS50404"/>
    </source>
</evidence>
<comment type="similarity">
    <text evidence="1">Belongs to the GST superfamily.</text>
</comment>
<dbReference type="AlphaFoldDB" id="A0AAD9L7V4"/>
<dbReference type="SUPFAM" id="SSF47616">
    <property type="entry name" value="GST C-terminal domain-like"/>
    <property type="match status" value="1"/>
</dbReference>
<evidence type="ECO:0000313" key="5">
    <source>
        <dbReference type="EMBL" id="KAK1925689.1"/>
    </source>
</evidence>
<dbReference type="InterPro" id="IPR010987">
    <property type="entry name" value="Glutathione-S-Trfase_C-like"/>
</dbReference>
<dbReference type="InterPro" id="IPR036282">
    <property type="entry name" value="Glutathione-S-Trfase_C_sf"/>
</dbReference>
<keyword evidence="2" id="KW-0175">Coiled coil</keyword>
<dbReference type="InterPro" id="IPR004045">
    <property type="entry name" value="Glutathione_S-Trfase_N"/>
</dbReference>
<dbReference type="InterPro" id="IPR004046">
    <property type="entry name" value="GST_C"/>
</dbReference>
<evidence type="ECO:0000256" key="1">
    <source>
        <dbReference type="ARBA" id="ARBA00007409"/>
    </source>
</evidence>
<dbReference type="SFLD" id="SFLDG01150">
    <property type="entry name" value="Main.1:_Beta-like"/>
    <property type="match status" value="1"/>
</dbReference>
<dbReference type="InterPro" id="IPR040079">
    <property type="entry name" value="Glutathione_S-Trfase"/>
</dbReference>
<dbReference type="Gene3D" id="3.40.30.10">
    <property type="entry name" value="Glutaredoxin"/>
    <property type="match status" value="1"/>
</dbReference>
<dbReference type="SUPFAM" id="SSF52833">
    <property type="entry name" value="Thioredoxin-like"/>
    <property type="match status" value="1"/>
</dbReference>
<organism evidence="5 6">
    <name type="scientific">Papiliotrema laurentii</name>
    <name type="common">Cryptococcus laurentii</name>
    <dbReference type="NCBI Taxonomy" id="5418"/>
    <lineage>
        <taxon>Eukaryota</taxon>
        <taxon>Fungi</taxon>
        <taxon>Dikarya</taxon>
        <taxon>Basidiomycota</taxon>
        <taxon>Agaricomycotina</taxon>
        <taxon>Tremellomycetes</taxon>
        <taxon>Tremellales</taxon>
        <taxon>Rhynchogastremaceae</taxon>
        <taxon>Papiliotrema</taxon>
    </lineage>
</organism>
<dbReference type="PANTHER" id="PTHR44051">
    <property type="entry name" value="GLUTATHIONE S-TRANSFERASE-RELATED"/>
    <property type="match status" value="1"/>
</dbReference>
<reference evidence="5" key="1">
    <citation type="submission" date="2023-02" db="EMBL/GenBank/DDBJ databases">
        <title>Identification and recombinant expression of a fungal hydrolase from Papiliotrema laurentii that hydrolyzes apple cutin and clears colloidal polyester polyurethane.</title>
        <authorList>
            <consortium name="DOE Joint Genome Institute"/>
            <person name="Roman V.A."/>
            <person name="Bojanowski C."/>
            <person name="Crable B.R."/>
            <person name="Wagner D.N."/>
            <person name="Hung C.S."/>
            <person name="Nadeau L.J."/>
            <person name="Schratz L."/>
            <person name="Haridas S."/>
            <person name="Pangilinan J."/>
            <person name="Lipzen A."/>
            <person name="Na H."/>
            <person name="Yan M."/>
            <person name="Ng V."/>
            <person name="Grigoriev I.V."/>
            <person name="Spatafora J.W."/>
            <person name="Barlow D."/>
            <person name="Biffinger J."/>
            <person name="Kelley-Loughnane N."/>
            <person name="Varaljay V.A."/>
            <person name="Crookes-Goodson W.J."/>
        </authorList>
    </citation>
    <scope>NUCLEOTIDE SEQUENCE</scope>
    <source>
        <strain evidence="5">5307AH</strain>
    </source>
</reference>
<feature type="coiled-coil region" evidence="2">
    <location>
        <begin position="192"/>
        <end position="226"/>
    </location>
</feature>
<dbReference type="PROSITE" id="PS50405">
    <property type="entry name" value="GST_CTER"/>
    <property type="match status" value="1"/>
</dbReference>
<dbReference type="SFLD" id="SFLDS00019">
    <property type="entry name" value="Glutathione_Transferase_(cytos"/>
    <property type="match status" value="1"/>
</dbReference>
<dbReference type="Proteomes" id="UP001182556">
    <property type="component" value="Unassembled WGS sequence"/>
</dbReference>
<evidence type="ECO:0000259" key="4">
    <source>
        <dbReference type="PROSITE" id="PS50405"/>
    </source>
</evidence>